<dbReference type="SUPFAM" id="SSF56801">
    <property type="entry name" value="Acetyl-CoA synthetase-like"/>
    <property type="match status" value="1"/>
</dbReference>
<evidence type="ECO:0000313" key="1">
    <source>
        <dbReference type="EMBL" id="BDG60215.1"/>
    </source>
</evidence>
<dbReference type="AlphaFoldDB" id="A0AA35G7S2"/>
<sequence>MRAIIAWHFDPETGSPYWLRRAQTLGFDPRRDVRGFADLARFPPVADEWRTVPAADLIPRGARGPFAVWETGGTTGPPRRIVDARERYRGVLRISRILDLHGFPGAHRGPRDEHVPDPAAGDWLHVGPSGPHLVGTSVARLARLRGSLCHTVDLDPRWVKRLYRAGRLDEVRRYTAHVIEQALAILRTQPVTVVTTTPPLLQALCEHPEAYERLRARVKGIIWFGTSLSDEALRLLEEELLPGVTVVGWYGNTLMGIACQRPRRPGDPHRCVFVPPSPGAVVRLVDPRDPSREVGYGEEGQVRLSVLTRELFLPWHLERDRAIRVPPSLPDPWDGLARVAPLGGSGPEVEGVY</sequence>
<keyword evidence="2" id="KW-1185">Reference proteome</keyword>
<dbReference type="RefSeq" id="WP_264844280.1">
    <property type="nucleotide sequence ID" value="NZ_AP025628.1"/>
</dbReference>
<dbReference type="InterPro" id="IPR042099">
    <property type="entry name" value="ANL_N_sf"/>
</dbReference>
<dbReference type="KEGG" id="cmic:caldi_13050"/>
<name>A0AA35G7S2_9FIRM</name>
<dbReference type="Gene3D" id="3.40.50.12780">
    <property type="entry name" value="N-terminal domain of ligase-like"/>
    <property type="match status" value="1"/>
</dbReference>
<accession>A0AA35G7S2</accession>
<dbReference type="Proteomes" id="UP001163687">
    <property type="component" value="Chromosome"/>
</dbReference>
<evidence type="ECO:0000313" key="2">
    <source>
        <dbReference type="Proteomes" id="UP001163687"/>
    </source>
</evidence>
<protein>
    <submittedName>
        <fullName evidence="1">Phenazine antibiotic biosynthesis protein</fullName>
    </submittedName>
</protein>
<organism evidence="1 2">
    <name type="scientific">Caldinitratiruptor microaerophilus</name>
    <dbReference type="NCBI Taxonomy" id="671077"/>
    <lineage>
        <taxon>Bacteria</taxon>
        <taxon>Bacillati</taxon>
        <taxon>Bacillota</taxon>
        <taxon>Clostridia</taxon>
        <taxon>Eubacteriales</taxon>
        <taxon>Symbiobacteriaceae</taxon>
        <taxon>Caldinitratiruptor</taxon>
    </lineage>
</organism>
<reference evidence="1" key="1">
    <citation type="submission" date="2022-03" db="EMBL/GenBank/DDBJ databases">
        <title>Complete genome sequence of Caldinitratiruptor microaerophilus.</title>
        <authorList>
            <person name="Mukaiyama R."/>
            <person name="Nishiyama T."/>
            <person name="Ueda K."/>
        </authorList>
    </citation>
    <scope>NUCLEOTIDE SEQUENCE</scope>
    <source>
        <strain evidence="1">JCM 16183</strain>
    </source>
</reference>
<proteinExistence type="predicted"/>
<dbReference type="EMBL" id="AP025628">
    <property type="protein sequence ID" value="BDG60215.1"/>
    <property type="molecule type" value="Genomic_DNA"/>
</dbReference>
<gene>
    <name evidence="1" type="ORF">caldi_13050</name>
</gene>